<feature type="chain" id="PRO_5021429104" evidence="2">
    <location>
        <begin position="28"/>
        <end position="596"/>
    </location>
</feature>
<dbReference type="AlphaFoldDB" id="A0A4Y9YTL5"/>
<reference evidence="3 4" key="1">
    <citation type="submission" date="2019-02" db="EMBL/GenBank/DDBJ databases">
        <title>Genome sequencing of the rare red list fungi Dentipellis fragilis.</title>
        <authorList>
            <person name="Buettner E."/>
            <person name="Kellner H."/>
        </authorList>
    </citation>
    <scope>NUCLEOTIDE SEQUENCE [LARGE SCALE GENOMIC DNA]</scope>
    <source>
        <strain evidence="3 4">DSM 105465</strain>
    </source>
</reference>
<evidence type="ECO:0000256" key="1">
    <source>
        <dbReference type="SAM" id="MobiDB-lite"/>
    </source>
</evidence>
<dbReference type="Proteomes" id="UP000298327">
    <property type="component" value="Unassembled WGS sequence"/>
</dbReference>
<dbReference type="EMBL" id="SEOQ01000373">
    <property type="protein sequence ID" value="TFY64429.1"/>
    <property type="molecule type" value="Genomic_DNA"/>
</dbReference>
<evidence type="ECO:0000313" key="4">
    <source>
        <dbReference type="Proteomes" id="UP000298327"/>
    </source>
</evidence>
<feature type="compositionally biased region" description="Polar residues" evidence="1">
    <location>
        <begin position="215"/>
        <end position="224"/>
    </location>
</feature>
<feature type="signal peptide" evidence="2">
    <location>
        <begin position="1"/>
        <end position="27"/>
    </location>
</feature>
<sequence length="596" mass="63892">MLFLKQALTCLMASIATPFAYILGADSDTYFGFPNSKALVLKNTPPFFSIITPATPTSESPVTHTLKVIRADIAQTVLVEYTSVPSTAVIYDTKPEAELGLATFGPLRANRTTPQPRSSTKLVALGATVLAFCTSFWLQLTRKSKKPRKVKVTTTPKPSDIEVAPNTHASPDALATQDTHATSGSDAALDANAAPDVSATSDVNTTPDTVATPDSKPTSNNVLTDTEIPQADGASTLSNSEQTDPSSSPAMTSDADSTTDSSPAAQPVIPTPPPTEIKLRGNAPIFMPRALPMQEIDVAEAEVSTPGDDHEQMHACSARSEFDSKISDTSSTVPAQALVQELPVAQIGTEKGTSHDNGQLQGHDAEEQQRGRSAKVIKKLWGRMAMSLPPSPKSVHKECCLDDTATATLDTATLALSDALRDKIDQLIRDARELRYFGTLDIEPESWNKQHIGYELEPSEELAQPEDEATLDTRPASPQAQVEQTPAPEQPQGQFLVYPPPANIPAYRTLLHGRARARAHALSRPSPPAADAAVRPASHLWPASRPCPAPAPATSFAHGGHRLRIWGRRPRTWSISITGLSLIRSTCSSTRGRFHL</sequence>
<protein>
    <submittedName>
        <fullName evidence="3">Uncharacterized protein</fullName>
    </submittedName>
</protein>
<proteinExistence type="predicted"/>
<feature type="compositionally biased region" description="Polar residues" evidence="1">
    <location>
        <begin position="198"/>
        <end position="209"/>
    </location>
</feature>
<feature type="region of interest" description="Disordered" evidence="1">
    <location>
        <begin position="147"/>
        <end position="280"/>
    </location>
</feature>
<dbReference type="OrthoDB" id="10594138at2759"/>
<feature type="compositionally biased region" description="Polar residues" evidence="1">
    <location>
        <begin position="233"/>
        <end position="242"/>
    </location>
</feature>
<keyword evidence="4" id="KW-1185">Reference proteome</keyword>
<feature type="compositionally biased region" description="Acidic residues" evidence="1">
    <location>
        <begin position="459"/>
        <end position="470"/>
    </location>
</feature>
<evidence type="ECO:0000313" key="3">
    <source>
        <dbReference type="EMBL" id="TFY64429.1"/>
    </source>
</evidence>
<feature type="non-terminal residue" evidence="3">
    <location>
        <position position="596"/>
    </location>
</feature>
<feature type="region of interest" description="Disordered" evidence="1">
    <location>
        <begin position="459"/>
        <end position="492"/>
    </location>
</feature>
<comment type="caution">
    <text evidence="3">The sequence shown here is derived from an EMBL/GenBank/DDBJ whole genome shotgun (WGS) entry which is preliminary data.</text>
</comment>
<accession>A0A4Y9YTL5</accession>
<feature type="compositionally biased region" description="Low complexity" evidence="1">
    <location>
        <begin position="243"/>
        <end position="268"/>
    </location>
</feature>
<name>A0A4Y9YTL5_9AGAM</name>
<feature type="region of interest" description="Disordered" evidence="1">
    <location>
        <begin position="349"/>
        <end position="372"/>
    </location>
</feature>
<keyword evidence="2" id="KW-0732">Signal</keyword>
<evidence type="ECO:0000256" key="2">
    <source>
        <dbReference type="SAM" id="SignalP"/>
    </source>
</evidence>
<feature type="compositionally biased region" description="Polar residues" evidence="1">
    <location>
        <begin position="176"/>
        <end position="185"/>
    </location>
</feature>
<organism evidence="3 4">
    <name type="scientific">Dentipellis fragilis</name>
    <dbReference type="NCBI Taxonomy" id="205917"/>
    <lineage>
        <taxon>Eukaryota</taxon>
        <taxon>Fungi</taxon>
        <taxon>Dikarya</taxon>
        <taxon>Basidiomycota</taxon>
        <taxon>Agaricomycotina</taxon>
        <taxon>Agaricomycetes</taxon>
        <taxon>Russulales</taxon>
        <taxon>Hericiaceae</taxon>
        <taxon>Dentipellis</taxon>
    </lineage>
</organism>
<gene>
    <name evidence="3" type="ORF">EVG20_g5942</name>
</gene>